<feature type="chain" id="PRO_5020958594" evidence="1">
    <location>
        <begin position="23"/>
        <end position="196"/>
    </location>
</feature>
<proteinExistence type="predicted"/>
<evidence type="ECO:0000256" key="1">
    <source>
        <dbReference type="SAM" id="SignalP"/>
    </source>
</evidence>
<evidence type="ECO:0000313" key="4">
    <source>
        <dbReference type="Proteomes" id="UP000308488"/>
    </source>
</evidence>
<dbReference type="SUPFAM" id="SSF50630">
    <property type="entry name" value="Acid proteases"/>
    <property type="match status" value="1"/>
</dbReference>
<keyword evidence="3" id="KW-0378">Hydrolase</keyword>
<dbReference type="Pfam" id="PF05618">
    <property type="entry name" value="Zn_protease"/>
    <property type="match status" value="1"/>
</dbReference>
<feature type="domain" description="Retropepsin-like aspartic endopeptidase" evidence="2">
    <location>
        <begin position="35"/>
        <end position="181"/>
    </location>
</feature>
<dbReference type="PANTHER" id="PTHR38037">
    <property type="entry name" value="ZN_PROTEASE DOMAIN-CONTAINING PROTEIN"/>
    <property type="match status" value="1"/>
</dbReference>
<dbReference type="OrthoDB" id="9782977at2"/>
<keyword evidence="4" id="KW-1185">Reference proteome</keyword>
<protein>
    <submittedName>
        <fullName evidence="3">ATP-dependent zinc protease</fullName>
    </submittedName>
</protein>
<dbReference type="AlphaFoldDB" id="A0A4U6R0Y1"/>
<comment type="caution">
    <text evidence="3">The sequence shown here is derived from an EMBL/GenBank/DDBJ whole genome shotgun (WGS) entry which is preliminary data.</text>
</comment>
<gene>
    <name evidence="3" type="ORF">FDP08_02410</name>
</gene>
<evidence type="ECO:0000313" key="3">
    <source>
        <dbReference type="EMBL" id="TKV67019.1"/>
    </source>
</evidence>
<reference evidence="3 4" key="1">
    <citation type="submission" date="2019-05" db="EMBL/GenBank/DDBJ databases">
        <title>Marinobacter panjinensis sp. nov., a moderately halophilic bacterium isolated from sea tidal flat environment.</title>
        <authorList>
            <person name="Yang W."/>
            <person name="An M."/>
            <person name="He W."/>
            <person name="Luo X."/>
            <person name="Zhu L."/>
            <person name="Chen G."/>
            <person name="Zhang Y."/>
            <person name="Wang Y."/>
        </authorList>
    </citation>
    <scope>NUCLEOTIDE SEQUENCE [LARGE SCALE GENOMIC DNA]</scope>
    <source>
        <strain evidence="3 4">PJ-16</strain>
    </source>
</reference>
<dbReference type="Proteomes" id="UP000308488">
    <property type="component" value="Unassembled WGS sequence"/>
</dbReference>
<feature type="signal peptide" evidence="1">
    <location>
        <begin position="1"/>
        <end position="22"/>
    </location>
</feature>
<dbReference type="InterPro" id="IPR021109">
    <property type="entry name" value="Peptidase_aspartic_dom_sf"/>
</dbReference>
<dbReference type="Gene3D" id="2.40.70.10">
    <property type="entry name" value="Acid Proteases"/>
    <property type="match status" value="1"/>
</dbReference>
<dbReference type="PANTHER" id="PTHR38037:SF2">
    <property type="entry name" value="ATP-DEPENDENT ZINC PROTEASE DOMAIN-CONTAINING PROTEIN-RELATED"/>
    <property type="match status" value="1"/>
</dbReference>
<dbReference type="GO" id="GO:0008233">
    <property type="term" value="F:peptidase activity"/>
    <property type="evidence" value="ECO:0007669"/>
    <property type="project" value="UniProtKB-KW"/>
</dbReference>
<name>A0A4U6R0Y1_9GAMM</name>
<accession>A0A4U6R0Y1</accession>
<evidence type="ECO:0000259" key="2">
    <source>
        <dbReference type="Pfam" id="PF05618"/>
    </source>
</evidence>
<sequence>MLPKSVKFIAAALLLSPATLLADAHNEENSVPERLGFIEWVVLEETGLRLKARLDTGAKTSSLHAINVEPFEKGDEEWVSFQLPLADHQDQENADGANLEEVILEFSLPVERTVKIKRKGASSQRRYVVNMEFCIAGTTHSTEFSLTDRGKFSYPALLGRRFMSDDNILIDSSEAFLAEKECEHKTLTELADKHLN</sequence>
<organism evidence="3 4">
    <name type="scientific">Marinobacter panjinensis</name>
    <dbReference type="NCBI Taxonomy" id="2576384"/>
    <lineage>
        <taxon>Bacteria</taxon>
        <taxon>Pseudomonadati</taxon>
        <taxon>Pseudomonadota</taxon>
        <taxon>Gammaproteobacteria</taxon>
        <taxon>Pseudomonadales</taxon>
        <taxon>Marinobacteraceae</taxon>
        <taxon>Marinobacter</taxon>
    </lineage>
</organism>
<keyword evidence="3" id="KW-0645">Protease</keyword>
<dbReference type="RefSeq" id="WP_137434439.1">
    <property type="nucleotide sequence ID" value="NZ_JANRHC010000005.1"/>
</dbReference>
<dbReference type="InterPro" id="IPR008503">
    <property type="entry name" value="Asp_endopeptidase"/>
</dbReference>
<dbReference type="GO" id="GO:0006508">
    <property type="term" value="P:proteolysis"/>
    <property type="evidence" value="ECO:0007669"/>
    <property type="project" value="UniProtKB-KW"/>
</dbReference>
<keyword evidence="1" id="KW-0732">Signal</keyword>
<dbReference type="EMBL" id="SZYH01000001">
    <property type="protein sequence ID" value="TKV67019.1"/>
    <property type="molecule type" value="Genomic_DNA"/>
</dbReference>